<protein>
    <submittedName>
        <fullName evidence="2 4">Uncharacterized protein</fullName>
    </submittedName>
</protein>
<reference evidence="4" key="1">
    <citation type="submission" date="2017-02" db="UniProtKB">
        <authorList>
            <consortium name="WormBaseParasite"/>
        </authorList>
    </citation>
    <scope>IDENTIFICATION</scope>
</reference>
<evidence type="ECO:0000256" key="1">
    <source>
        <dbReference type="SAM" id="MobiDB-lite"/>
    </source>
</evidence>
<proteinExistence type="predicted"/>
<dbReference type="AlphaFoldDB" id="A0A0R3U7V4"/>
<evidence type="ECO:0000313" key="3">
    <source>
        <dbReference type="Proteomes" id="UP000267029"/>
    </source>
</evidence>
<keyword evidence="3" id="KW-1185">Reference proteome</keyword>
<feature type="region of interest" description="Disordered" evidence="1">
    <location>
        <begin position="1"/>
        <end position="83"/>
    </location>
</feature>
<accession>A0A0R3U7V4</accession>
<sequence>MDRGDDCTPTRQGHVRRDGGSRHVVKASQPAPMETRICDNKSPDQRPTGCAVRHFSAATTGRNASENERRSTSSGQVFTSKAE</sequence>
<reference evidence="2 3" key="2">
    <citation type="submission" date="2018-10" db="EMBL/GenBank/DDBJ databases">
        <authorList>
            <consortium name="Pathogen Informatics"/>
        </authorList>
    </citation>
    <scope>NUCLEOTIDE SEQUENCE [LARGE SCALE GENOMIC DNA]</scope>
</reference>
<dbReference type="WBParaSite" id="MCOS_0000292301-mRNA-1">
    <property type="protein sequence ID" value="MCOS_0000292301-mRNA-1"/>
    <property type="gene ID" value="MCOS_0000292301"/>
</dbReference>
<organism evidence="4">
    <name type="scientific">Mesocestoides corti</name>
    <name type="common">Flatworm</name>
    <dbReference type="NCBI Taxonomy" id="53468"/>
    <lineage>
        <taxon>Eukaryota</taxon>
        <taxon>Metazoa</taxon>
        <taxon>Spiralia</taxon>
        <taxon>Lophotrochozoa</taxon>
        <taxon>Platyhelminthes</taxon>
        <taxon>Cestoda</taxon>
        <taxon>Eucestoda</taxon>
        <taxon>Cyclophyllidea</taxon>
        <taxon>Mesocestoididae</taxon>
        <taxon>Mesocestoides</taxon>
    </lineage>
</organism>
<evidence type="ECO:0000313" key="4">
    <source>
        <dbReference type="WBParaSite" id="MCOS_0000292301-mRNA-1"/>
    </source>
</evidence>
<gene>
    <name evidence="2" type="ORF">MCOS_LOCUS2924</name>
</gene>
<dbReference type="Proteomes" id="UP000267029">
    <property type="component" value="Unassembled WGS sequence"/>
</dbReference>
<feature type="compositionally biased region" description="Polar residues" evidence="1">
    <location>
        <begin position="72"/>
        <end position="83"/>
    </location>
</feature>
<evidence type="ECO:0000313" key="2">
    <source>
        <dbReference type="EMBL" id="VDD76921.1"/>
    </source>
</evidence>
<dbReference type="EMBL" id="UXSR01000557">
    <property type="protein sequence ID" value="VDD76921.1"/>
    <property type="molecule type" value="Genomic_DNA"/>
</dbReference>
<name>A0A0R3U7V4_MESCO</name>